<dbReference type="RefSeq" id="WP_420243104.1">
    <property type="nucleotide sequence ID" value="NZ_BOPV01000001.1"/>
</dbReference>
<accession>A0A8S8XDS8</accession>
<dbReference type="EMBL" id="BOPV01000001">
    <property type="protein sequence ID" value="GIL39991.1"/>
    <property type="molecule type" value="Genomic_DNA"/>
</dbReference>
<name>A0A8S8XDS8_9PROT</name>
<proteinExistence type="predicted"/>
<comment type="caution">
    <text evidence="1">The sequence shown here is derived from an EMBL/GenBank/DDBJ whole genome shotgun (WGS) entry which is preliminary data.</text>
</comment>
<dbReference type="Proteomes" id="UP000681075">
    <property type="component" value="Unassembled WGS sequence"/>
</dbReference>
<gene>
    <name evidence="1" type="ORF">TMPK1_22280</name>
</gene>
<evidence type="ECO:0000313" key="1">
    <source>
        <dbReference type="EMBL" id="GIL39991.1"/>
    </source>
</evidence>
<sequence>MTLEAPLAALLAQAPAMDAALAARFVAAMRDPRARDAAVVDAKRAFVADAERTTRFAGAAQHVSERFQDQTTAATALALARALGDAFAARRAADDAALAALARVRGAMDPLPPPRRDELARITEQHVRLFELERDTALTLECASVRVAAGLTAEAGLTGEELTPLVDTMLERWSEVLRVNVDRVETIGARIERSLEKTRQARAKWQGWTEMHAA</sequence>
<reference evidence="1" key="1">
    <citation type="submission" date="2021-02" db="EMBL/GenBank/DDBJ databases">
        <title>Genome sequence of Rhodospirillales sp. strain TMPK1 isolated from soil.</title>
        <authorList>
            <person name="Nakai R."/>
            <person name="Kusada H."/>
            <person name="Tamaki H."/>
        </authorList>
    </citation>
    <scope>NUCLEOTIDE SEQUENCE</scope>
    <source>
        <strain evidence="1">TMPK1</strain>
    </source>
</reference>
<evidence type="ECO:0000313" key="2">
    <source>
        <dbReference type="Proteomes" id="UP000681075"/>
    </source>
</evidence>
<protein>
    <submittedName>
        <fullName evidence="1">Uncharacterized protein</fullName>
    </submittedName>
</protein>
<dbReference type="AlphaFoldDB" id="A0A8S8XDS8"/>
<keyword evidence="2" id="KW-1185">Reference proteome</keyword>
<organism evidence="1 2">
    <name type="scientific">Roseiterribacter gracilis</name>
    <dbReference type="NCBI Taxonomy" id="2812848"/>
    <lineage>
        <taxon>Bacteria</taxon>
        <taxon>Pseudomonadati</taxon>
        <taxon>Pseudomonadota</taxon>
        <taxon>Alphaproteobacteria</taxon>
        <taxon>Rhodospirillales</taxon>
        <taxon>Roseiterribacteraceae</taxon>
        <taxon>Roseiterribacter</taxon>
    </lineage>
</organism>